<dbReference type="WBParaSite" id="PEQ_0000949001-mRNA-1">
    <property type="protein sequence ID" value="PEQ_0000949001-mRNA-1"/>
    <property type="gene ID" value="PEQ_0000949001"/>
</dbReference>
<organism evidence="1 2">
    <name type="scientific">Parascaris equorum</name>
    <name type="common">Equine roundworm</name>
    <dbReference type="NCBI Taxonomy" id="6256"/>
    <lineage>
        <taxon>Eukaryota</taxon>
        <taxon>Metazoa</taxon>
        <taxon>Ecdysozoa</taxon>
        <taxon>Nematoda</taxon>
        <taxon>Chromadorea</taxon>
        <taxon>Rhabditida</taxon>
        <taxon>Spirurina</taxon>
        <taxon>Ascaridomorpha</taxon>
        <taxon>Ascaridoidea</taxon>
        <taxon>Ascarididae</taxon>
        <taxon>Parascaris</taxon>
    </lineage>
</organism>
<sequence length="41" mass="4742">MDLSAHVRSTDVSQRTTVRALSPVFVCSYRRQSSRFDRQPT</sequence>
<reference evidence="2" key="1">
    <citation type="submission" date="2022-11" db="UniProtKB">
        <authorList>
            <consortium name="WormBaseParasite"/>
        </authorList>
    </citation>
    <scope>IDENTIFICATION</scope>
</reference>
<protein>
    <submittedName>
        <fullName evidence="2">Uncharacterized protein</fullName>
    </submittedName>
</protein>
<dbReference type="Proteomes" id="UP000887564">
    <property type="component" value="Unplaced"/>
</dbReference>
<name>A0A914RSM3_PAREQ</name>
<evidence type="ECO:0000313" key="2">
    <source>
        <dbReference type="WBParaSite" id="PEQ_0000949001-mRNA-1"/>
    </source>
</evidence>
<keyword evidence="1" id="KW-1185">Reference proteome</keyword>
<dbReference type="AlphaFoldDB" id="A0A914RSM3"/>
<proteinExistence type="predicted"/>
<evidence type="ECO:0000313" key="1">
    <source>
        <dbReference type="Proteomes" id="UP000887564"/>
    </source>
</evidence>
<accession>A0A914RSM3</accession>